<name>A0A540MVD3_MALBA</name>
<proteinExistence type="predicted"/>
<accession>A0A540MVD3</accession>
<evidence type="ECO:0000313" key="2">
    <source>
        <dbReference type="Proteomes" id="UP000315295"/>
    </source>
</evidence>
<reference evidence="1 2" key="1">
    <citation type="journal article" date="2019" name="G3 (Bethesda)">
        <title>Sequencing of a Wild Apple (Malus baccata) Genome Unravels the Differences Between Cultivated and Wild Apple Species Regarding Disease Resistance and Cold Tolerance.</title>
        <authorList>
            <person name="Chen X."/>
        </authorList>
    </citation>
    <scope>NUCLEOTIDE SEQUENCE [LARGE SCALE GENOMIC DNA]</scope>
    <source>
        <strain evidence="2">cv. Shandingzi</strain>
        <tissue evidence="1">Leaves</tissue>
    </source>
</reference>
<dbReference type="EMBL" id="VIEB01000170">
    <property type="protein sequence ID" value="TQE02732.1"/>
    <property type="molecule type" value="Genomic_DNA"/>
</dbReference>
<keyword evidence="2" id="KW-1185">Reference proteome</keyword>
<protein>
    <submittedName>
        <fullName evidence="1">Uncharacterized protein</fullName>
    </submittedName>
</protein>
<comment type="caution">
    <text evidence="1">The sequence shown here is derived from an EMBL/GenBank/DDBJ whole genome shotgun (WGS) entry which is preliminary data.</text>
</comment>
<dbReference type="AlphaFoldDB" id="A0A540MVD3"/>
<evidence type="ECO:0000313" key="1">
    <source>
        <dbReference type="EMBL" id="TQE02732.1"/>
    </source>
</evidence>
<dbReference type="Proteomes" id="UP000315295">
    <property type="component" value="Unassembled WGS sequence"/>
</dbReference>
<sequence>MYLWPGNNLVRVKKSTMVKLYKECLQDEGKGLLPHMFLSIASVGSTPETKRLSVKRARVNVDDLSTLNNPLKASKAASNSWASAKDMLLNEPTSSTDNEIATAFIQQSDQLIVGSENQQTEQQGLGDGDGNDHLTRMLNRTCKCITSALVACTQESRLPQISENIGDNMTLTAYLALEGERKMHNILNEASRKAES</sequence>
<organism evidence="1 2">
    <name type="scientific">Malus baccata</name>
    <name type="common">Siberian crab apple</name>
    <name type="synonym">Pyrus baccata</name>
    <dbReference type="NCBI Taxonomy" id="106549"/>
    <lineage>
        <taxon>Eukaryota</taxon>
        <taxon>Viridiplantae</taxon>
        <taxon>Streptophyta</taxon>
        <taxon>Embryophyta</taxon>
        <taxon>Tracheophyta</taxon>
        <taxon>Spermatophyta</taxon>
        <taxon>Magnoliopsida</taxon>
        <taxon>eudicotyledons</taxon>
        <taxon>Gunneridae</taxon>
        <taxon>Pentapetalae</taxon>
        <taxon>rosids</taxon>
        <taxon>fabids</taxon>
        <taxon>Rosales</taxon>
        <taxon>Rosaceae</taxon>
        <taxon>Amygdaloideae</taxon>
        <taxon>Maleae</taxon>
        <taxon>Malus</taxon>
    </lineage>
</organism>
<gene>
    <name evidence="1" type="ORF">C1H46_011705</name>
</gene>